<feature type="domain" description="Histidine kinase" evidence="5">
    <location>
        <begin position="337"/>
        <end position="451"/>
    </location>
</feature>
<dbReference type="GO" id="GO:0004673">
    <property type="term" value="F:protein histidine kinase activity"/>
    <property type="evidence" value="ECO:0007669"/>
    <property type="project" value="UniProtKB-EC"/>
</dbReference>
<evidence type="ECO:0000313" key="7">
    <source>
        <dbReference type="Proteomes" id="UP000614424"/>
    </source>
</evidence>
<dbReference type="GO" id="GO:0000156">
    <property type="term" value="F:phosphorelay response regulator activity"/>
    <property type="evidence" value="ECO:0007669"/>
    <property type="project" value="TreeGrafter"/>
</dbReference>
<dbReference type="GO" id="GO:0030295">
    <property type="term" value="F:protein kinase activator activity"/>
    <property type="evidence" value="ECO:0007669"/>
    <property type="project" value="TreeGrafter"/>
</dbReference>
<accession>A0A8J6TAH5</accession>
<dbReference type="GO" id="GO:0007234">
    <property type="term" value="P:osmosensory signaling via phosphorelay pathway"/>
    <property type="evidence" value="ECO:0007669"/>
    <property type="project" value="TreeGrafter"/>
</dbReference>
<name>A0A8J6TAH5_9BACT</name>
<dbReference type="PANTHER" id="PTHR42878">
    <property type="entry name" value="TWO-COMPONENT HISTIDINE KINASE"/>
    <property type="match status" value="1"/>
</dbReference>
<feature type="non-terminal residue" evidence="6">
    <location>
        <position position="451"/>
    </location>
</feature>
<gene>
    <name evidence="6" type="ORF">H8E41_00815</name>
</gene>
<dbReference type="PANTHER" id="PTHR42878:SF14">
    <property type="entry name" value="OSMOLARITY TWO-COMPONENT SYSTEM PROTEIN SSK1"/>
    <property type="match status" value="1"/>
</dbReference>
<keyword evidence="4 6" id="KW-0418">Kinase</keyword>
<keyword evidence="3" id="KW-0808">Transferase</keyword>
<evidence type="ECO:0000256" key="2">
    <source>
        <dbReference type="ARBA" id="ARBA00012438"/>
    </source>
</evidence>
<dbReference type="SMART" id="SM00387">
    <property type="entry name" value="HATPase_c"/>
    <property type="match status" value="1"/>
</dbReference>
<sequence>MSVSKNNKCGLDLEKIKQRVEQKQADYRRYDFTPLQNDMLKTFFDLSQEYDSLDSFYRICVTVPCAFMNVEVRLYLLGQAEEGLELICDSTRGLLESPEIPPAYIVLLGKMYEAGKSFVAPICSKKATISESGVYENTVRGMLEIIPLAPLSDQEKFFLNKFASRIGYNLHNRIIFRQHRSHLKFIQNLVVDIEHNVIVPNMYFRHLFNKLRKRIRILSELEETLRFIRKETGNNETLFEMMFHQLSSLHQSLLEIHEEMLKHHRNSSLFLESLFRRDHFEKGHLVLRPKKCLVDKEIIAPQLAHYASRLASKGIVIERPADMLEEEIPLSVDVGLLSQVYANLFSNAVRYTTDTITPDGQHRKFVAYGREVIDNHFSPGHHGIKLNVFSSGPHLSESEAEAVFTEGYRGKNSAQQPGTGHGLSFVKQVIEIHGGQVGYEATAAGNNFYII</sequence>
<dbReference type="EMBL" id="JACNJZ010000032">
    <property type="protein sequence ID" value="MBC8316414.1"/>
    <property type="molecule type" value="Genomic_DNA"/>
</dbReference>
<comment type="catalytic activity">
    <reaction evidence="1">
        <text>ATP + protein L-histidine = ADP + protein N-phospho-L-histidine.</text>
        <dbReference type="EC" id="2.7.13.3"/>
    </reaction>
</comment>
<protein>
    <recommendedName>
        <fullName evidence="2">histidine kinase</fullName>
        <ecNumber evidence="2">2.7.13.3</ecNumber>
    </recommendedName>
</protein>
<evidence type="ECO:0000259" key="5">
    <source>
        <dbReference type="PROSITE" id="PS50109"/>
    </source>
</evidence>
<dbReference type="InterPro" id="IPR003594">
    <property type="entry name" value="HATPase_dom"/>
</dbReference>
<reference evidence="6 7" key="1">
    <citation type="submission" date="2020-08" db="EMBL/GenBank/DDBJ databases">
        <title>Bridging the membrane lipid divide: bacteria of the FCB group superphylum have the potential to synthesize archaeal ether lipids.</title>
        <authorList>
            <person name="Villanueva L."/>
            <person name="Von Meijenfeldt F.A.B."/>
            <person name="Westbye A.B."/>
            <person name="Yadav S."/>
            <person name="Hopmans E.C."/>
            <person name="Dutilh B.E."/>
            <person name="Sinninghe Damste J.S."/>
        </authorList>
    </citation>
    <scope>NUCLEOTIDE SEQUENCE [LARGE SCALE GENOMIC DNA]</scope>
    <source>
        <strain evidence="6">NIOZ-UU47</strain>
    </source>
</reference>
<evidence type="ECO:0000256" key="1">
    <source>
        <dbReference type="ARBA" id="ARBA00000085"/>
    </source>
</evidence>
<dbReference type="Pfam" id="PF02518">
    <property type="entry name" value="HATPase_c"/>
    <property type="match status" value="1"/>
</dbReference>
<evidence type="ECO:0000256" key="3">
    <source>
        <dbReference type="ARBA" id="ARBA00022679"/>
    </source>
</evidence>
<dbReference type="Gene3D" id="3.30.565.10">
    <property type="entry name" value="Histidine kinase-like ATPase, C-terminal domain"/>
    <property type="match status" value="1"/>
</dbReference>
<dbReference type="PROSITE" id="PS50109">
    <property type="entry name" value="HIS_KIN"/>
    <property type="match status" value="1"/>
</dbReference>
<organism evidence="6 7">
    <name type="scientific">Candidatus Desulfobia pelagia</name>
    <dbReference type="NCBI Taxonomy" id="2841692"/>
    <lineage>
        <taxon>Bacteria</taxon>
        <taxon>Pseudomonadati</taxon>
        <taxon>Thermodesulfobacteriota</taxon>
        <taxon>Desulfobulbia</taxon>
        <taxon>Desulfobulbales</taxon>
        <taxon>Desulfobulbaceae</taxon>
        <taxon>Candidatus Desulfobia</taxon>
    </lineage>
</organism>
<evidence type="ECO:0000256" key="4">
    <source>
        <dbReference type="ARBA" id="ARBA00022777"/>
    </source>
</evidence>
<proteinExistence type="predicted"/>
<dbReference type="AlphaFoldDB" id="A0A8J6TAH5"/>
<dbReference type="InterPro" id="IPR036890">
    <property type="entry name" value="HATPase_C_sf"/>
</dbReference>
<comment type="caution">
    <text evidence="6">The sequence shown here is derived from an EMBL/GenBank/DDBJ whole genome shotgun (WGS) entry which is preliminary data.</text>
</comment>
<dbReference type="InterPro" id="IPR050351">
    <property type="entry name" value="BphY/WalK/GraS-like"/>
</dbReference>
<dbReference type="EC" id="2.7.13.3" evidence="2"/>
<evidence type="ECO:0000313" key="6">
    <source>
        <dbReference type="EMBL" id="MBC8316414.1"/>
    </source>
</evidence>
<dbReference type="Proteomes" id="UP000614424">
    <property type="component" value="Unassembled WGS sequence"/>
</dbReference>
<dbReference type="InterPro" id="IPR005467">
    <property type="entry name" value="His_kinase_dom"/>
</dbReference>
<dbReference type="SUPFAM" id="SSF55874">
    <property type="entry name" value="ATPase domain of HSP90 chaperone/DNA topoisomerase II/histidine kinase"/>
    <property type="match status" value="1"/>
</dbReference>